<dbReference type="SUPFAM" id="SSF46689">
    <property type="entry name" value="Homeodomain-like"/>
    <property type="match status" value="1"/>
</dbReference>
<evidence type="ECO:0000256" key="12">
    <source>
        <dbReference type="PROSITE-ProRule" id="PRU00108"/>
    </source>
</evidence>
<name>A0A8C1VNI5_CYPCA</name>
<keyword evidence="12 14" id="KW-0539">Nucleus</keyword>
<evidence type="ECO:0000313" key="19">
    <source>
        <dbReference type="Ensembl" id="ENSCCRP00015052767.1"/>
    </source>
</evidence>
<dbReference type="Ensembl" id="ENSCCRT00015054532.1">
    <property type="protein sequence ID" value="ENSCCRP00015052767.1"/>
    <property type="gene ID" value="ENSCCRG00015021799.1"/>
</dbReference>
<comment type="pathway">
    <text evidence="2">Lipid metabolism; sphingolipid metabolism.</text>
</comment>
<dbReference type="Pfam" id="PF03798">
    <property type="entry name" value="TRAM_LAG1_CLN8"/>
    <property type="match status" value="1"/>
</dbReference>
<evidence type="ECO:0000256" key="16">
    <source>
        <dbReference type="SAM" id="Phobius"/>
    </source>
</evidence>
<feature type="transmembrane region" description="Helical" evidence="16">
    <location>
        <begin position="262"/>
        <end position="284"/>
    </location>
</feature>
<dbReference type="CDD" id="cd00086">
    <property type="entry name" value="homeodomain"/>
    <property type="match status" value="1"/>
</dbReference>
<comment type="catalytic activity">
    <reaction evidence="11">
        <text>sphinganine + octadecanoyl-CoA = N-(octadecanoyl)-sphinganine + CoA + H(+)</text>
        <dbReference type="Rhea" id="RHEA:36547"/>
        <dbReference type="ChEBI" id="CHEBI:15378"/>
        <dbReference type="ChEBI" id="CHEBI:57287"/>
        <dbReference type="ChEBI" id="CHEBI:57394"/>
        <dbReference type="ChEBI" id="CHEBI:57817"/>
        <dbReference type="ChEBI" id="CHEBI:67033"/>
    </reaction>
    <physiologicalReaction direction="left-to-right" evidence="11">
        <dbReference type="Rhea" id="RHEA:36548"/>
    </physiologicalReaction>
</comment>
<evidence type="ECO:0000256" key="7">
    <source>
        <dbReference type="ARBA" id="ARBA00022824"/>
    </source>
</evidence>
<keyword evidence="6 13" id="KW-0812">Transmembrane</keyword>
<evidence type="ECO:0000259" key="17">
    <source>
        <dbReference type="PROSITE" id="PS50071"/>
    </source>
</evidence>
<evidence type="ECO:0000256" key="5">
    <source>
        <dbReference type="ARBA" id="ARBA00022679"/>
    </source>
</evidence>
<evidence type="ECO:0000256" key="8">
    <source>
        <dbReference type="ARBA" id="ARBA00022989"/>
    </source>
</evidence>
<comment type="subcellular location">
    <subcellularLocation>
        <location evidence="1">Endoplasmic reticulum membrane</location>
        <topology evidence="1">Multi-pass membrane protein</topology>
    </subcellularLocation>
    <subcellularLocation>
        <location evidence="12 14">Nucleus</location>
    </subcellularLocation>
</comment>
<feature type="domain" description="Homeobox" evidence="17">
    <location>
        <begin position="83"/>
        <end position="127"/>
    </location>
</feature>
<keyword evidence="5" id="KW-0808">Transferase</keyword>
<evidence type="ECO:0000256" key="3">
    <source>
        <dbReference type="ARBA" id="ARBA00004991"/>
    </source>
</evidence>
<feature type="compositionally biased region" description="Low complexity" evidence="15">
    <location>
        <begin position="364"/>
        <end position="374"/>
    </location>
</feature>
<dbReference type="FunFam" id="1.10.10.60:FF:000020">
    <property type="entry name" value="Ceramide synthase 5"/>
    <property type="match status" value="1"/>
</dbReference>
<feature type="compositionally biased region" description="Polar residues" evidence="15">
    <location>
        <begin position="375"/>
        <end position="385"/>
    </location>
</feature>
<keyword evidence="12 14" id="KW-0238">DNA-binding</keyword>
<evidence type="ECO:0000256" key="2">
    <source>
        <dbReference type="ARBA" id="ARBA00004760"/>
    </source>
</evidence>
<evidence type="ECO:0000256" key="10">
    <source>
        <dbReference type="ARBA" id="ARBA00023136"/>
    </source>
</evidence>
<dbReference type="PIRSF" id="PIRSF005225">
    <property type="entry name" value="LAG1_LAC1"/>
    <property type="match status" value="1"/>
</dbReference>
<protein>
    <submittedName>
        <fullName evidence="19">Ceramide synthase 6</fullName>
    </submittedName>
</protein>
<feature type="transmembrane region" description="Helical" evidence="16">
    <location>
        <begin position="207"/>
        <end position="226"/>
    </location>
</feature>
<dbReference type="GO" id="GO:0003677">
    <property type="term" value="F:DNA binding"/>
    <property type="evidence" value="ECO:0007669"/>
    <property type="project" value="UniProtKB-UniRule"/>
</dbReference>
<sequence length="385" mass="44742">MAGILAWFWNERFWLPHNVTWADLKNTDESTFPQAEDLYLACPLAFCMFMIRLVFERFIARPCALGLKIQANGPQKAQPNAILEKVFTAITKHPDEKRLEGLSKQLDWDVRTIQRWFRQRRNQEKPSTLARFCESMHYLVSLLKSSGDHLCLCLILKSPWLWNTRECWYNYPYQPLTVDLHYYYILELSFYLSLLFSQFTDIRRKDFLLMFLHHVATISLITFSYVNNMARVGTLVMCLHDAADILLEAAKMANYGKCQRLCNVLFIMFALVFISSRLGVYPVWILNTTVFESWEIVGPYPSWWVFNVLLVLLQALHTFWSYLIVRIACRAISRGKVSKDDRSDIESSSDEDEVLPPSQKHHTNGTNGAHGTNGYLSSSPCPDEH</sequence>
<evidence type="ECO:0000256" key="15">
    <source>
        <dbReference type="SAM" id="MobiDB-lite"/>
    </source>
</evidence>
<keyword evidence="8 16" id="KW-1133">Transmembrane helix</keyword>
<evidence type="ECO:0000313" key="20">
    <source>
        <dbReference type="Proteomes" id="UP000694700"/>
    </source>
</evidence>
<dbReference type="InterPro" id="IPR006634">
    <property type="entry name" value="TLC-dom"/>
</dbReference>
<keyword evidence="4" id="KW-0444">Lipid biosynthesis</keyword>
<dbReference type="GO" id="GO:0005634">
    <property type="term" value="C:nucleus"/>
    <property type="evidence" value="ECO:0007669"/>
    <property type="project" value="UniProtKB-SubCell"/>
</dbReference>
<feature type="region of interest" description="Disordered" evidence="15">
    <location>
        <begin position="339"/>
        <end position="385"/>
    </location>
</feature>
<dbReference type="Gene3D" id="1.10.10.60">
    <property type="entry name" value="Homeodomain-like"/>
    <property type="match status" value="1"/>
</dbReference>
<dbReference type="GO" id="GO:0050291">
    <property type="term" value="F:sphingosine N-acyltransferase activity"/>
    <property type="evidence" value="ECO:0007669"/>
    <property type="project" value="InterPro"/>
</dbReference>
<keyword evidence="12 14" id="KW-0371">Homeobox</keyword>
<dbReference type="GO" id="GO:0046513">
    <property type="term" value="P:ceramide biosynthetic process"/>
    <property type="evidence" value="ECO:0007669"/>
    <property type="project" value="InterPro"/>
</dbReference>
<dbReference type="PANTHER" id="PTHR12560:SF43">
    <property type="entry name" value="CERAMIDE SYNTHASE 6"/>
    <property type="match status" value="1"/>
</dbReference>
<dbReference type="InterPro" id="IPR001356">
    <property type="entry name" value="HD"/>
</dbReference>
<evidence type="ECO:0000256" key="14">
    <source>
        <dbReference type="RuleBase" id="RU000682"/>
    </source>
</evidence>
<feature type="transmembrane region" description="Helical" evidence="16">
    <location>
        <begin position="182"/>
        <end position="200"/>
    </location>
</feature>
<evidence type="ECO:0000256" key="9">
    <source>
        <dbReference type="ARBA" id="ARBA00023098"/>
    </source>
</evidence>
<dbReference type="InterPro" id="IPR016439">
    <property type="entry name" value="Lag1/Lac1-like"/>
</dbReference>
<dbReference type="AlphaFoldDB" id="A0A8C1VNI5"/>
<dbReference type="PROSITE" id="PS50922">
    <property type="entry name" value="TLC"/>
    <property type="match status" value="1"/>
</dbReference>
<reference evidence="19" key="1">
    <citation type="submission" date="2025-08" db="UniProtKB">
        <authorList>
            <consortium name="Ensembl"/>
        </authorList>
    </citation>
    <scope>IDENTIFICATION</scope>
</reference>
<feature type="DNA-binding region" description="Homeobox" evidence="12">
    <location>
        <begin position="85"/>
        <end position="128"/>
    </location>
</feature>
<dbReference type="PROSITE" id="PS50071">
    <property type="entry name" value="HOMEOBOX_2"/>
    <property type="match status" value="1"/>
</dbReference>
<accession>A0A8C1VNI5</accession>
<evidence type="ECO:0000259" key="18">
    <source>
        <dbReference type="PROSITE" id="PS50922"/>
    </source>
</evidence>
<feature type="transmembrane region" description="Helical" evidence="16">
    <location>
        <begin position="304"/>
        <end position="325"/>
    </location>
</feature>
<organism evidence="19 20">
    <name type="scientific">Cyprinus carpio</name>
    <name type="common">Common carp</name>
    <dbReference type="NCBI Taxonomy" id="7962"/>
    <lineage>
        <taxon>Eukaryota</taxon>
        <taxon>Metazoa</taxon>
        <taxon>Chordata</taxon>
        <taxon>Craniata</taxon>
        <taxon>Vertebrata</taxon>
        <taxon>Euteleostomi</taxon>
        <taxon>Actinopterygii</taxon>
        <taxon>Neopterygii</taxon>
        <taxon>Teleostei</taxon>
        <taxon>Ostariophysi</taxon>
        <taxon>Cypriniformes</taxon>
        <taxon>Cyprinidae</taxon>
        <taxon>Cyprininae</taxon>
        <taxon>Cyprinus</taxon>
    </lineage>
</organism>
<keyword evidence="9" id="KW-0443">Lipid metabolism</keyword>
<feature type="transmembrane region" description="Helical" evidence="16">
    <location>
        <begin position="38"/>
        <end position="55"/>
    </location>
</feature>
<dbReference type="UniPathway" id="UPA00222"/>
<evidence type="ECO:0000256" key="4">
    <source>
        <dbReference type="ARBA" id="ARBA00022516"/>
    </source>
</evidence>
<feature type="domain" description="TLC" evidence="18">
    <location>
        <begin position="130"/>
        <end position="333"/>
    </location>
</feature>
<dbReference type="Proteomes" id="UP000694700">
    <property type="component" value="Unplaced"/>
</dbReference>
<proteinExistence type="predicted"/>
<evidence type="ECO:0000256" key="6">
    <source>
        <dbReference type="ARBA" id="ARBA00022692"/>
    </source>
</evidence>
<dbReference type="InterPro" id="IPR009057">
    <property type="entry name" value="Homeodomain-like_sf"/>
</dbReference>
<evidence type="ECO:0000256" key="1">
    <source>
        <dbReference type="ARBA" id="ARBA00004477"/>
    </source>
</evidence>
<keyword evidence="7" id="KW-0256">Endoplasmic reticulum</keyword>
<evidence type="ECO:0000256" key="11">
    <source>
        <dbReference type="ARBA" id="ARBA00049036"/>
    </source>
</evidence>
<comment type="pathway">
    <text evidence="3">Sphingolipid metabolism.</text>
</comment>
<dbReference type="Pfam" id="PF00046">
    <property type="entry name" value="Homeodomain"/>
    <property type="match status" value="1"/>
</dbReference>
<dbReference type="SMART" id="SM00724">
    <property type="entry name" value="TLC"/>
    <property type="match status" value="1"/>
</dbReference>
<keyword evidence="10 13" id="KW-0472">Membrane</keyword>
<evidence type="ECO:0000256" key="13">
    <source>
        <dbReference type="PROSITE-ProRule" id="PRU00205"/>
    </source>
</evidence>
<dbReference type="PANTHER" id="PTHR12560">
    <property type="entry name" value="LONGEVITY ASSURANCE FACTOR 1 LAG1"/>
    <property type="match status" value="1"/>
</dbReference>
<dbReference type="GO" id="GO:0005789">
    <property type="term" value="C:endoplasmic reticulum membrane"/>
    <property type="evidence" value="ECO:0007669"/>
    <property type="project" value="UniProtKB-SubCell"/>
</dbReference>